<gene>
    <name evidence="2" type="ORF">Poli38472_009102</name>
</gene>
<dbReference type="Pfam" id="PF01852">
    <property type="entry name" value="START"/>
    <property type="match status" value="1"/>
</dbReference>
<name>A0A8K1FIF7_PYTOL</name>
<dbReference type="Proteomes" id="UP000794436">
    <property type="component" value="Unassembled WGS sequence"/>
</dbReference>
<reference evidence="2" key="1">
    <citation type="submission" date="2019-03" db="EMBL/GenBank/DDBJ databases">
        <title>Long read genome sequence of the mycoparasitic Pythium oligandrum ATCC 38472 isolated from sugarbeet rhizosphere.</title>
        <authorList>
            <person name="Gaulin E."/>
        </authorList>
    </citation>
    <scope>NUCLEOTIDE SEQUENCE</scope>
    <source>
        <strain evidence="2">ATCC 38472_TT</strain>
    </source>
</reference>
<dbReference type="AlphaFoldDB" id="A0A8K1FIF7"/>
<dbReference type="PROSITE" id="PS50848">
    <property type="entry name" value="START"/>
    <property type="match status" value="1"/>
</dbReference>
<feature type="domain" description="START" evidence="1">
    <location>
        <begin position="60"/>
        <end position="243"/>
    </location>
</feature>
<evidence type="ECO:0000313" key="2">
    <source>
        <dbReference type="EMBL" id="TMW64935.1"/>
    </source>
</evidence>
<dbReference type="PANTHER" id="PTHR19308">
    <property type="entry name" value="PHOSPHATIDYLCHOLINE TRANSFER PROTEIN"/>
    <property type="match status" value="1"/>
</dbReference>
<proteinExistence type="predicted"/>
<dbReference type="InterPro" id="IPR023393">
    <property type="entry name" value="START-like_dom_sf"/>
</dbReference>
<dbReference type="OrthoDB" id="333905at2759"/>
<dbReference type="InterPro" id="IPR051213">
    <property type="entry name" value="START_lipid_transfer"/>
</dbReference>
<organism evidence="2 3">
    <name type="scientific">Pythium oligandrum</name>
    <name type="common">Mycoparasitic fungus</name>
    <dbReference type="NCBI Taxonomy" id="41045"/>
    <lineage>
        <taxon>Eukaryota</taxon>
        <taxon>Sar</taxon>
        <taxon>Stramenopiles</taxon>
        <taxon>Oomycota</taxon>
        <taxon>Peronosporomycetes</taxon>
        <taxon>Pythiales</taxon>
        <taxon>Pythiaceae</taxon>
        <taxon>Pythium</taxon>
    </lineage>
</organism>
<dbReference type="InterPro" id="IPR002913">
    <property type="entry name" value="START_lipid-bd_dom"/>
</dbReference>
<evidence type="ECO:0000313" key="3">
    <source>
        <dbReference type="Proteomes" id="UP000794436"/>
    </source>
</evidence>
<dbReference type="SMART" id="SM00234">
    <property type="entry name" value="START"/>
    <property type="match status" value="1"/>
</dbReference>
<dbReference type="EMBL" id="SPLM01000038">
    <property type="protein sequence ID" value="TMW64935.1"/>
    <property type="molecule type" value="Genomic_DNA"/>
</dbReference>
<dbReference type="PANTHER" id="PTHR19308:SF14">
    <property type="entry name" value="START DOMAIN-CONTAINING PROTEIN"/>
    <property type="match status" value="1"/>
</dbReference>
<dbReference type="GO" id="GO:0008289">
    <property type="term" value="F:lipid binding"/>
    <property type="evidence" value="ECO:0007669"/>
    <property type="project" value="InterPro"/>
</dbReference>
<sequence length="243" mass="26220">MFGFMTSSYVDAGSAGAAPDSPSRLHTYATVADIDFPAFGAENVQILLQRDSGEDGVTKWDLTSNDEGDQVWRGTVEGSSWSAFRVKKNVYATKGKIEEALLDVNVILKLDEMTESFEILHVADKDGKLSLRHSVSKGVFPVAARDFVVVTKSEELADGRLVVASRSLNLLEVEPIEGIVRGQNIITGYIVVEKQDANGAVYCEVTLIAHADLKGYIPASVVSMLGTSSTAKVLSVLKAHLEK</sequence>
<dbReference type="Gene3D" id="3.30.530.20">
    <property type="match status" value="1"/>
</dbReference>
<protein>
    <recommendedName>
        <fullName evidence="1">START domain-containing protein</fullName>
    </recommendedName>
</protein>
<dbReference type="SUPFAM" id="SSF55961">
    <property type="entry name" value="Bet v1-like"/>
    <property type="match status" value="1"/>
</dbReference>
<accession>A0A8K1FIF7</accession>
<dbReference type="GO" id="GO:0005737">
    <property type="term" value="C:cytoplasm"/>
    <property type="evidence" value="ECO:0007669"/>
    <property type="project" value="UniProtKB-ARBA"/>
</dbReference>
<keyword evidence="3" id="KW-1185">Reference proteome</keyword>
<evidence type="ECO:0000259" key="1">
    <source>
        <dbReference type="PROSITE" id="PS50848"/>
    </source>
</evidence>
<comment type="caution">
    <text evidence="2">The sequence shown here is derived from an EMBL/GenBank/DDBJ whole genome shotgun (WGS) entry which is preliminary data.</text>
</comment>
<dbReference type="CDD" id="cd00177">
    <property type="entry name" value="START"/>
    <property type="match status" value="1"/>
</dbReference>